<comment type="similarity">
    <text evidence="1">Belongs to the phosphatidylethanolamine-binding protein family.</text>
</comment>
<protein>
    <recommendedName>
        <fullName evidence="4">Flowering locus T</fullName>
    </recommendedName>
</protein>
<proteinExistence type="inferred from homology"/>
<sequence>MSVDPLIMERVVGDVVDPFTKLVSLRVFYNNRLVVNGTELRPSAIAARPRVDFGGDDFREFYTLVMVDPDAPTPANPTLREYLHWLVTDIPASTSADFGRELICYENPRPISGIHRMVFVLFRQLGRDTVYSPNMRQNFNTREFATQYNLGSPVAAVYFNCQRDSGTGGRRIRPENY</sequence>
<dbReference type="InterPro" id="IPR035810">
    <property type="entry name" value="PEBP_euk"/>
</dbReference>
<reference evidence="2" key="2">
    <citation type="journal article" date="2022" name="Hortic Res">
        <title>The genome of Dioscorea zingiberensis sheds light on the biosynthesis, origin and evolution of the medicinally important diosgenin saponins.</title>
        <authorList>
            <person name="Li Y."/>
            <person name="Tan C."/>
            <person name="Li Z."/>
            <person name="Guo J."/>
            <person name="Li S."/>
            <person name="Chen X."/>
            <person name="Wang C."/>
            <person name="Dai X."/>
            <person name="Yang H."/>
            <person name="Song W."/>
            <person name="Hou L."/>
            <person name="Xu J."/>
            <person name="Tong Z."/>
            <person name="Xu A."/>
            <person name="Yuan X."/>
            <person name="Wang W."/>
            <person name="Yang Q."/>
            <person name="Chen L."/>
            <person name="Sun Z."/>
            <person name="Wang K."/>
            <person name="Pan B."/>
            <person name="Chen J."/>
            <person name="Bao Y."/>
            <person name="Liu F."/>
            <person name="Qi X."/>
            <person name="Gang D.R."/>
            <person name="Wen J."/>
            <person name="Li J."/>
        </authorList>
    </citation>
    <scope>NUCLEOTIDE SEQUENCE</scope>
    <source>
        <strain evidence="2">Dzin_1.0</strain>
    </source>
</reference>
<dbReference type="Pfam" id="PF01161">
    <property type="entry name" value="PBP"/>
    <property type="match status" value="1"/>
</dbReference>
<reference evidence="2" key="1">
    <citation type="submission" date="2021-03" db="EMBL/GenBank/DDBJ databases">
        <authorList>
            <person name="Li Z."/>
            <person name="Yang C."/>
        </authorList>
    </citation>
    <scope>NUCLEOTIDE SEQUENCE</scope>
    <source>
        <strain evidence="2">Dzin_1.0</strain>
        <tissue evidence="2">Leaf</tissue>
    </source>
</reference>
<evidence type="ECO:0000313" key="3">
    <source>
        <dbReference type="Proteomes" id="UP001085076"/>
    </source>
</evidence>
<evidence type="ECO:0000256" key="1">
    <source>
        <dbReference type="ARBA" id="ARBA00007091"/>
    </source>
</evidence>
<dbReference type="EMBL" id="JAGGNH010000001">
    <property type="protein sequence ID" value="KAJ0986450.1"/>
    <property type="molecule type" value="Genomic_DNA"/>
</dbReference>
<dbReference type="PANTHER" id="PTHR11362">
    <property type="entry name" value="PHOSPHATIDYLETHANOLAMINE-BINDING PROTEIN"/>
    <property type="match status" value="1"/>
</dbReference>
<dbReference type="AlphaFoldDB" id="A0A9D5D6W6"/>
<organism evidence="2 3">
    <name type="scientific">Dioscorea zingiberensis</name>
    <dbReference type="NCBI Taxonomy" id="325984"/>
    <lineage>
        <taxon>Eukaryota</taxon>
        <taxon>Viridiplantae</taxon>
        <taxon>Streptophyta</taxon>
        <taxon>Embryophyta</taxon>
        <taxon>Tracheophyta</taxon>
        <taxon>Spermatophyta</taxon>
        <taxon>Magnoliopsida</taxon>
        <taxon>Liliopsida</taxon>
        <taxon>Dioscoreales</taxon>
        <taxon>Dioscoreaceae</taxon>
        <taxon>Dioscorea</taxon>
    </lineage>
</organism>
<comment type="caution">
    <text evidence="2">The sequence shown here is derived from an EMBL/GenBank/DDBJ whole genome shotgun (WGS) entry which is preliminary data.</text>
</comment>
<gene>
    <name evidence="2" type="ORF">J5N97_004806</name>
</gene>
<dbReference type="SUPFAM" id="SSF49777">
    <property type="entry name" value="PEBP-like"/>
    <property type="match status" value="1"/>
</dbReference>
<dbReference type="Gene3D" id="3.90.280.10">
    <property type="entry name" value="PEBP-like"/>
    <property type="match status" value="1"/>
</dbReference>
<evidence type="ECO:0000313" key="2">
    <source>
        <dbReference type="EMBL" id="KAJ0986450.1"/>
    </source>
</evidence>
<name>A0A9D5D6W6_9LILI</name>
<dbReference type="FunFam" id="3.90.280.10:FF:000001">
    <property type="entry name" value="Terminal flower 1"/>
    <property type="match status" value="1"/>
</dbReference>
<evidence type="ECO:0008006" key="4">
    <source>
        <dbReference type="Google" id="ProtNLM"/>
    </source>
</evidence>
<dbReference type="PANTHER" id="PTHR11362:SF106">
    <property type="entry name" value="OS01G0202700 PROTEIN"/>
    <property type="match status" value="1"/>
</dbReference>
<dbReference type="CDD" id="cd00866">
    <property type="entry name" value="PEBP_euk"/>
    <property type="match status" value="1"/>
</dbReference>
<dbReference type="Proteomes" id="UP001085076">
    <property type="component" value="Miscellaneous, Linkage group lg01"/>
</dbReference>
<dbReference type="OrthoDB" id="2506647at2759"/>
<accession>A0A9D5D6W6</accession>
<dbReference type="InterPro" id="IPR008914">
    <property type="entry name" value="PEBP"/>
</dbReference>
<dbReference type="InterPro" id="IPR036610">
    <property type="entry name" value="PEBP-like_sf"/>
</dbReference>
<keyword evidence="3" id="KW-1185">Reference proteome</keyword>